<keyword evidence="3" id="KW-1185">Reference proteome</keyword>
<dbReference type="Proteomes" id="UP000681594">
    <property type="component" value="Unassembled WGS sequence"/>
</dbReference>
<organism evidence="2 3">
    <name type="scientific">Pararoseomonas baculiformis</name>
    <dbReference type="NCBI Taxonomy" id="2820812"/>
    <lineage>
        <taxon>Bacteria</taxon>
        <taxon>Pseudomonadati</taxon>
        <taxon>Pseudomonadota</taxon>
        <taxon>Alphaproteobacteria</taxon>
        <taxon>Acetobacterales</taxon>
        <taxon>Acetobacteraceae</taxon>
        <taxon>Pararoseomonas</taxon>
    </lineage>
</organism>
<proteinExistence type="predicted"/>
<feature type="chain" id="PRO_5045481457" evidence="1">
    <location>
        <begin position="24"/>
        <end position="129"/>
    </location>
</feature>
<feature type="signal peptide" evidence="1">
    <location>
        <begin position="1"/>
        <end position="23"/>
    </location>
</feature>
<evidence type="ECO:0000256" key="1">
    <source>
        <dbReference type="SAM" id="SignalP"/>
    </source>
</evidence>
<dbReference type="RefSeq" id="WP_209377899.1">
    <property type="nucleotide sequence ID" value="NZ_JAGIZB010000002.1"/>
</dbReference>
<name>A0ABS4A9J5_9PROT</name>
<dbReference type="EMBL" id="JAGIZB010000002">
    <property type="protein sequence ID" value="MBP0443676.1"/>
    <property type="molecule type" value="Genomic_DNA"/>
</dbReference>
<protein>
    <submittedName>
        <fullName evidence="2">Uncharacterized protein</fullName>
    </submittedName>
</protein>
<sequence length="129" mass="13651">MNQTRWTRFMPALALTLAGASMAVSPAAAQQRYCDGRLMADVTVQYRPTTGGGLMGDYAVLLRAQSGFVRYQISVDHDLPAGGGIHFNHAGSVIAGHALPLRIGSLPIASPEGTGVQDVQRALRINCTT</sequence>
<reference evidence="2 3" key="1">
    <citation type="submission" date="2021-03" db="EMBL/GenBank/DDBJ databases">
        <authorList>
            <person name="So Y."/>
        </authorList>
    </citation>
    <scope>NUCLEOTIDE SEQUENCE [LARGE SCALE GENOMIC DNA]</scope>
    <source>
        <strain evidence="2 3">SSH11</strain>
    </source>
</reference>
<accession>A0ABS4A9J5</accession>
<gene>
    <name evidence="2" type="ORF">J8J14_02700</name>
</gene>
<evidence type="ECO:0000313" key="3">
    <source>
        <dbReference type="Proteomes" id="UP000681594"/>
    </source>
</evidence>
<evidence type="ECO:0000313" key="2">
    <source>
        <dbReference type="EMBL" id="MBP0443676.1"/>
    </source>
</evidence>
<keyword evidence="1" id="KW-0732">Signal</keyword>
<comment type="caution">
    <text evidence="2">The sequence shown here is derived from an EMBL/GenBank/DDBJ whole genome shotgun (WGS) entry which is preliminary data.</text>
</comment>